<feature type="non-terminal residue" evidence="1">
    <location>
        <position position="224"/>
    </location>
</feature>
<keyword evidence="2" id="KW-1185">Reference proteome</keyword>
<proteinExistence type="predicted"/>
<reference evidence="1" key="1">
    <citation type="journal article" date="2020" name="Stud. Mycol.">
        <title>101 Dothideomycetes genomes: a test case for predicting lifestyles and emergence of pathogens.</title>
        <authorList>
            <person name="Haridas S."/>
            <person name="Albert R."/>
            <person name="Binder M."/>
            <person name="Bloem J."/>
            <person name="Labutti K."/>
            <person name="Salamov A."/>
            <person name="Andreopoulos B."/>
            <person name="Baker S."/>
            <person name="Barry K."/>
            <person name="Bills G."/>
            <person name="Bluhm B."/>
            <person name="Cannon C."/>
            <person name="Castanera R."/>
            <person name="Culley D."/>
            <person name="Daum C."/>
            <person name="Ezra D."/>
            <person name="Gonzalez J."/>
            <person name="Henrissat B."/>
            <person name="Kuo A."/>
            <person name="Liang C."/>
            <person name="Lipzen A."/>
            <person name="Lutzoni F."/>
            <person name="Magnuson J."/>
            <person name="Mondo S."/>
            <person name="Nolan M."/>
            <person name="Ohm R."/>
            <person name="Pangilinan J."/>
            <person name="Park H.-J."/>
            <person name="Ramirez L."/>
            <person name="Alfaro M."/>
            <person name="Sun H."/>
            <person name="Tritt A."/>
            <person name="Yoshinaga Y."/>
            <person name="Zwiers L.-H."/>
            <person name="Turgeon B."/>
            <person name="Goodwin S."/>
            <person name="Spatafora J."/>
            <person name="Crous P."/>
            <person name="Grigoriev I."/>
        </authorList>
    </citation>
    <scope>NUCLEOTIDE SEQUENCE</scope>
    <source>
        <strain evidence="1">CBS 279.74</strain>
    </source>
</reference>
<dbReference type="EMBL" id="MU005869">
    <property type="protein sequence ID" value="KAF2702379.1"/>
    <property type="molecule type" value="Genomic_DNA"/>
</dbReference>
<accession>A0A6G1JP26</accession>
<name>A0A6G1JP26_9PLEO</name>
<protein>
    <submittedName>
        <fullName evidence="1">Uncharacterized protein</fullName>
    </submittedName>
</protein>
<dbReference type="AlphaFoldDB" id="A0A6G1JP26"/>
<dbReference type="Proteomes" id="UP000799428">
    <property type="component" value="Unassembled WGS sequence"/>
</dbReference>
<evidence type="ECO:0000313" key="2">
    <source>
        <dbReference type="Proteomes" id="UP000799428"/>
    </source>
</evidence>
<sequence length="224" mass="25232">MANIAPRPLCYRLFKRSIGNVPLGEECLAQWVDFSRITTPLTYNAVTINTPAWPLPPLPPMELQDSLEFFAEYDFTIEDKAWRSKMVQWNEQDTVVIGTTAGGDELWSTLIYRYHQSRLEVMCWLLNDTYDGNLRAGKYVPVLMTANARPEHADPTINRADRSTGAGDIHEWAPAFDVGSSGKNVVSVTNFLLTKMKASHPHAPDDEDTDDSPFVLIYPDVIVI</sequence>
<evidence type="ECO:0000313" key="1">
    <source>
        <dbReference type="EMBL" id="KAF2702379.1"/>
    </source>
</evidence>
<gene>
    <name evidence="1" type="ORF">K504DRAFT_458446</name>
</gene>
<organism evidence="1 2">
    <name type="scientific">Pleomassaria siparia CBS 279.74</name>
    <dbReference type="NCBI Taxonomy" id="1314801"/>
    <lineage>
        <taxon>Eukaryota</taxon>
        <taxon>Fungi</taxon>
        <taxon>Dikarya</taxon>
        <taxon>Ascomycota</taxon>
        <taxon>Pezizomycotina</taxon>
        <taxon>Dothideomycetes</taxon>
        <taxon>Pleosporomycetidae</taxon>
        <taxon>Pleosporales</taxon>
        <taxon>Pleomassariaceae</taxon>
        <taxon>Pleomassaria</taxon>
    </lineage>
</organism>